<evidence type="ECO:0000259" key="7">
    <source>
        <dbReference type="PROSITE" id="PS50811"/>
    </source>
</evidence>
<dbReference type="Pfam" id="PF03106">
    <property type="entry name" value="WRKY"/>
    <property type="match status" value="1"/>
</dbReference>
<organism evidence="8 9">
    <name type="scientific">Ricinus communis</name>
    <name type="common">Castor bean</name>
    <dbReference type="NCBI Taxonomy" id="3988"/>
    <lineage>
        <taxon>Eukaryota</taxon>
        <taxon>Viridiplantae</taxon>
        <taxon>Streptophyta</taxon>
        <taxon>Embryophyta</taxon>
        <taxon>Tracheophyta</taxon>
        <taxon>Spermatophyta</taxon>
        <taxon>Magnoliopsida</taxon>
        <taxon>eudicotyledons</taxon>
        <taxon>Gunneridae</taxon>
        <taxon>Pentapetalae</taxon>
        <taxon>rosids</taxon>
        <taxon>fabids</taxon>
        <taxon>Malpighiales</taxon>
        <taxon>Euphorbiaceae</taxon>
        <taxon>Acalyphoideae</taxon>
        <taxon>Acalypheae</taxon>
        <taxon>Ricinus</taxon>
    </lineage>
</organism>
<evidence type="ECO:0000256" key="5">
    <source>
        <dbReference type="ARBA" id="ARBA00023242"/>
    </source>
</evidence>
<dbReference type="FunFam" id="2.20.25.80:FF:000003">
    <property type="entry name" value="WRKY transcription factor 57"/>
    <property type="match status" value="1"/>
</dbReference>
<dbReference type="OMA" id="EITRHRY"/>
<name>B9RAC9_RICCO</name>
<evidence type="ECO:0000256" key="4">
    <source>
        <dbReference type="ARBA" id="ARBA00023163"/>
    </source>
</evidence>
<protein>
    <submittedName>
        <fullName evidence="8">WRKY transcription factor, putative</fullName>
    </submittedName>
</protein>
<dbReference type="SUPFAM" id="SSF118290">
    <property type="entry name" value="WRKY DNA-binding domain"/>
    <property type="match status" value="1"/>
</dbReference>
<dbReference type="PROSITE" id="PS50811">
    <property type="entry name" value="WRKY"/>
    <property type="match status" value="1"/>
</dbReference>
<dbReference type="OrthoDB" id="1915472at2759"/>
<dbReference type="EMBL" id="EQ973773">
    <property type="protein sequence ID" value="EEF51756.1"/>
    <property type="molecule type" value="Genomic_DNA"/>
</dbReference>
<dbReference type="Gene3D" id="2.20.25.80">
    <property type="entry name" value="WRKY domain"/>
    <property type="match status" value="1"/>
</dbReference>
<evidence type="ECO:0000256" key="3">
    <source>
        <dbReference type="ARBA" id="ARBA00023125"/>
    </source>
</evidence>
<feature type="region of interest" description="Disordered" evidence="6">
    <location>
        <begin position="32"/>
        <end position="58"/>
    </location>
</feature>
<accession>B9RAC9</accession>
<keyword evidence="5" id="KW-0539">Nucleus</keyword>
<dbReference type="InterPro" id="IPR036576">
    <property type="entry name" value="WRKY_dom_sf"/>
</dbReference>
<keyword evidence="4" id="KW-0804">Transcription</keyword>
<evidence type="ECO:0000256" key="2">
    <source>
        <dbReference type="ARBA" id="ARBA00023015"/>
    </source>
</evidence>
<gene>
    <name evidence="8" type="ORF">RCOM_1505570</name>
</gene>
<comment type="subcellular location">
    <subcellularLocation>
        <location evidence="1">Nucleus</location>
    </subcellularLocation>
</comment>
<keyword evidence="9" id="KW-1185">Reference proteome</keyword>
<dbReference type="GO" id="GO:0006355">
    <property type="term" value="P:regulation of DNA-templated transcription"/>
    <property type="evidence" value="ECO:0000318"/>
    <property type="project" value="GO_Central"/>
</dbReference>
<keyword evidence="2" id="KW-0805">Transcription regulation</keyword>
<dbReference type="KEGG" id="rcu:8269203"/>
<dbReference type="Proteomes" id="UP000008311">
    <property type="component" value="Unassembled WGS sequence"/>
</dbReference>
<dbReference type="GO" id="GO:0003700">
    <property type="term" value="F:DNA-binding transcription factor activity"/>
    <property type="evidence" value="ECO:0000318"/>
    <property type="project" value="GO_Central"/>
</dbReference>
<dbReference type="PANTHER" id="PTHR31221">
    <property type="entry name" value="WRKY TRANSCRIPTION FACTOR PROTEIN 1-RELATED"/>
    <property type="match status" value="1"/>
</dbReference>
<proteinExistence type="predicted"/>
<keyword evidence="3" id="KW-0238">DNA-binding</keyword>
<evidence type="ECO:0000313" key="9">
    <source>
        <dbReference type="Proteomes" id="UP000008311"/>
    </source>
</evidence>
<dbReference type="AlphaFoldDB" id="B9RAC9"/>
<dbReference type="SMART" id="SM00774">
    <property type="entry name" value="WRKY"/>
    <property type="match status" value="1"/>
</dbReference>
<evidence type="ECO:0000256" key="1">
    <source>
        <dbReference type="ARBA" id="ARBA00004123"/>
    </source>
</evidence>
<dbReference type="InterPro" id="IPR044810">
    <property type="entry name" value="WRKY_plant"/>
</dbReference>
<dbReference type="InterPro" id="IPR003657">
    <property type="entry name" value="WRKY_dom"/>
</dbReference>
<dbReference type="GO" id="GO:0005634">
    <property type="term" value="C:nucleus"/>
    <property type="evidence" value="ECO:0000318"/>
    <property type="project" value="GO_Central"/>
</dbReference>
<evidence type="ECO:0000256" key="6">
    <source>
        <dbReference type="SAM" id="MobiDB-lite"/>
    </source>
</evidence>
<reference evidence="9" key="1">
    <citation type="journal article" date="2010" name="Nat. Biotechnol.">
        <title>Draft genome sequence of the oilseed species Ricinus communis.</title>
        <authorList>
            <person name="Chan A.P."/>
            <person name="Crabtree J."/>
            <person name="Zhao Q."/>
            <person name="Lorenzi H."/>
            <person name="Orvis J."/>
            <person name="Puiu D."/>
            <person name="Melake-Berhan A."/>
            <person name="Jones K.M."/>
            <person name="Redman J."/>
            <person name="Chen G."/>
            <person name="Cahoon E.B."/>
            <person name="Gedil M."/>
            <person name="Stanke M."/>
            <person name="Haas B.J."/>
            <person name="Wortman J.R."/>
            <person name="Fraser-Liggett C.M."/>
            <person name="Ravel J."/>
            <person name="Rabinowicz P.D."/>
        </authorList>
    </citation>
    <scope>NUCLEOTIDE SEQUENCE [LARGE SCALE GENOMIC DNA]</scope>
    <source>
        <strain evidence="9">cv. Hale</strain>
    </source>
</reference>
<sequence>MANLRINFSGKDETRKVKAELTGLQHLGVQNISQEISGGSPRSSDIKVSSGKRDGDYDNKKEITRHRYAFQTRSQVDILDDGYRWRKYGQKTVKNSKFPRSYYKCTHNGCSVKKQVQRKSEEEEVVVTTYEGKHTHSIETCTDNFEDILRHMQTHTLLSKRHAV</sequence>
<dbReference type="PANTHER" id="PTHR31221:SF353">
    <property type="entry name" value="WRKY TRANSCRIPTION FACTOR 23"/>
    <property type="match status" value="1"/>
</dbReference>
<feature type="compositionally biased region" description="Polar residues" evidence="6">
    <location>
        <begin position="32"/>
        <end position="47"/>
    </location>
</feature>
<feature type="domain" description="WRKY" evidence="7">
    <location>
        <begin position="74"/>
        <end position="139"/>
    </location>
</feature>
<dbReference type="GO" id="GO:0000976">
    <property type="term" value="F:transcription cis-regulatory region binding"/>
    <property type="evidence" value="ECO:0000318"/>
    <property type="project" value="GO_Central"/>
</dbReference>
<dbReference type="InParanoid" id="B9RAC9"/>
<evidence type="ECO:0000313" key="8">
    <source>
        <dbReference type="EMBL" id="EEF51756.1"/>
    </source>
</evidence>